<dbReference type="PANTHER" id="PTHR30033:SF1">
    <property type="entry name" value="FLAGELLAR HOOK-ASSOCIATED PROTEIN 1"/>
    <property type="match status" value="1"/>
</dbReference>
<dbReference type="PANTHER" id="PTHR30033">
    <property type="entry name" value="FLAGELLAR HOOK-ASSOCIATED PROTEIN 1"/>
    <property type="match status" value="1"/>
</dbReference>
<keyword evidence="11" id="KW-0969">Cilium</keyword>
<keyword evidence="12" id="KW-1185">Reference proteome</keyword>
<proteinExistence type="inferred from homology"/>
<gene>
    <name evidence="11" type="primary">flgK</name>
    <name evidence="11" type="ORF">ACFPWU_10780</name>
</gene>
<dbReference type="InterPro" id="IPR010930">
    <property type="entry name" value="Flg_bb/hook_C_dom"/>
</dbReference>
<evidence type="ECO:0000256" key="7">
    <source>
        <dbReference type="SAM" id="Coils"/>
    </source>
</evidence>
<dbReference type="InterPro" id="IPR001444">
    <property type="entry name" value="Flag_bb_rod_N"/>
</dbReference>
<dbReference type="Proteomes" id="UP001596098">
    <property type="component" value="Unassembled WGS sequence"/>
</dbReference>
<evidence type="ECO:0000256" key="4">
    <source>
        <dbReference type="ARBA" id="ARBA00016244"/>
    </source>
</evidence>
<comment type="caution">
    <text evidence="11">The sequence shown here is derived from an EMBL/GenBank/DDBJ whole genome shotgun (WGS) entry which is preliminary data.</text>
</comment>
<comment type="similarity">
    <text evidence="3">Belongs to the flagella basal body rod proteins family.</text>
</comment>
<dbReference type="RefSeq" id="WP_128221663.1">
    <property type="nucleotide sequence ID" value="NZ_CP034929.1"/>
</dbReference>
<organism evidence="11 12">
    <name type="scientific">Nocardioides yefusunii</name>
    <dbReference type="NCBI Taxonomy" id="2500546"/>
    <lineage>
        <taxon>Bacteria</taxon>
        <taxon>Bacillati</taxon>
        <taxon>Actinomycetota</taxon>
        <taxon>Actinomycetes</taxon>
        <taxon>Propionibacteriales</taxon>
        <taxon>Nocardioidaceae</taxon>
        <taxon>Nocardioides</taxon>
    </lineage>
</organism>
<dbReference type="Pfam" id="PF00460">
    <property type="entry name" value="Flg_bb_rod"/>
    <property type="match status" value="1"/>
</dbReference>
<name>A0ABW1R0I0_9ACTN</name>
<dbReference type="InterPro" id="IPR053927">
    <property type="entry name" value="FlgK_helical"/>
</dbReference>
<accession>A0ABW1R0I0</accession>
<evidence type="ECO:0000256" key="5">
    <source>
        <dbReference type="ARBA" id="ARBA00022525"/>
    </source>
</evidence>
<evidence type="ECO:0000313" key="11">
    <source>
        <dbReference type="EMBL" id="MFC6154141.1"/>
    </source>
</evidence>
<dbReference type="InterPro" id="IPR002371">
    <property type="entry name" value="FlgK"/>
</dbReference>
<dbReference type="NCBIfam" id="TIGR02492">
    <property type="entry name" value="flgK_ends"/>
    <property type="match status" value="1"/>
</dbReference>
<keyword evidence="11" id="KW-0282">Flagellum</keyword>
<evidence type="ECO:0000259" key="10">
    <source>
        <dbReference type="Pfam" id="PF22638"/>
    </source>
</evidence>
<feature type="coiled-coil region" evidence="7">
    <location>
        <begin position="400"/>
        <end position="427"/>
    </location>
</feature>
<dbReference type="Pfam" id="PF06429">
    <property type="entry name" value="Flg_bbr_C"/>
    <property type="match status" value="1"/>
</dbReference>
<dbReference type="SUPFAM" id="SSF64518">
    <property type="entry name" value="Phase 1 flagellin"/>
    <property type="match status" value="1"/>
</dbReference>
<reference evidence="12" key="1">
    <citation type="journal article" date="2019" name="Int. J. Syst. Evol. Microbiol.">
        <title>The Global Catalogue of Microorganisms (GCM) 10K type strain sequencing project: providing services to taxonomists for standard genome sequencing and annotation.</title>
        <authorList>
            <consortium name="The Broad Institute Genomics Platform"/>
            <consortium name="The Broad Institute Genome Sequencing Center for Infectious Disease"/>
            <person name="Wu L."/>
            <person name="Ma J."/>
        </authorList>
    </citation>
    <scope>NUCLEOTIDE SEQUENCE [LARGE SCALE GENOMIC DNA]</scope>
    <source>
        <strain evidence="12">DFY28</strain>
    </source>
</reference>
<keyword evidence="5" id="KW-0964">Secreted</keyword>
<evidence type="ECO:0000259" key="8">
    <source>
        <dbReference type="Pfam" id="PF00460"/>
    </source>
</evidence>
<evidence type="ECO:0000259" key="9">
    <source>
        <dbReference type="Pfam" id="PF06429"/>
    </source>
</evidence>
<feature type="domain" description="Flagellar hook-associated protein FlgK helical" evidence="10">
    <location>
        <begin position="102"/>
        <end position="337"/>
    </location>
</feature>
<protein>
    <recommendedName>
        <fullName evidence="4">Flagellar hook-associated protein 1</fullName>
    </recommendedName>
</protein>
<feature type="domain" description="Flagellar basal-body/hook protein C-terminal" evidence="9">
    <location>
        <begin position="421"/>
        <end position="459"/>
    </location>
</feature>
<evidence type="ECO:0000256" key="3">
    <source>
        <dbReference type="ARBA" id="ARBA00009677"/>
    </source>
</evidence>
<keyword evidence="7" id="KW-0175">Coiled coil</keyword>
<dbReference type="Pfam" id="PF22638">
    <property type="entry name" value="FlgK_D1"/>
    <property type="match status" value="1"/>
</dbReference>
<evidence type="ECO:0000256" key="2">
    <source>
        <dbReference type="ARBA" id="ARBA00004613"/>
    </source>
</evidence>
<feature type="domain" description="Flagellar basal body rod protein N-terminal" evidence="8">
    <location>
        <begin position="8"/>
        <end position="37"/>
    </location>
</feature>
<evidence type="ECO:0000313" key="12">
    <source>
        <dbReference type="Proteomes" id="UP001596098"/>
    </source>
</evidence>
<keyword evidence="6" id="KW-0975">Bacterial flagellum</keyword>
<comment type="subcellular location">
    <subcellularLocation>
        <location evidence="1">Bacterial flagellum</location>
    </subcellularLocation>
    <subcellularLocation>
        <location evidence="2">Secreted</location>
    </subcellularLocation>
</comment>
<evidence type="ECO:0000256" key="6">
    <source>
        <dbReference type="ARBA" id="ARBA00023143"/>
    </source>
</evidence>
<keyword evidence="11" id="KW-0966">Cell projection</keyword>
<evidence type="ECO:0000256" key="1">
    <source>
        <dbReference type="ARBA" id="ARBA00004365"/>
    </source>
</evidence>
<dbReference type="EMBL" id="JBHSQI010000005">
    <property type="protein sequence ID" value="MFC6154141.1"/>
    <property type="molecule type" value="Genomic_DNA"/>
</dbReference>
<sequence>MSGTFSSFNTALGALNYNRTLMDVASSNIANATTPGYARRRVEGETVNSVGQAALWSRPDDPMVGEGVQAGSVSRIADAFLDARSRYEHGTNSYLSTRAESLTRLETGVGEPGDTGVSAALNSFRSGWHDLANSPDGAAARSQIIDRATLLAEAVGAQNNSVVQEEKDQKVRLDAMVTEVNTLAADLASTNKSIAIAGFSGSDPNVLLDQRDQLSLRLAQLTGGTATQRADGGFDFAVGGVSLVDGMESGTFAVVGGAATSAPVGTPVAFTVTAGGTSTAVPAGIKGEIGATAELLTETLPAYRESLGEVVRALATQINTQHAAGFDQNGDVGGDFFTFDPADPAGTLKVAFSDTAKVAASAYAGGGFDGSNASKLADTSAAEDAYQKLVNSLGSTVASAKRLTTNQQALTDQVDNAREQMSGVSNDEELVNMVAAQRSYEAASRIMSTLDSMLDTLINRTGLVGR</sequence>